<comment type="caution">
    <text evidence="2">The sequence shown here is derived from an EMBL/GenBank/DDBJ whole genome shotgun (WGS) entry which is preliminary data.</text>
</comment>
<protein>
    <submittedName>
        <fullName evidence="2">Uncharacterized protein</fullName>
    </submittedName>
</protein>
<dbReference type="OrthoDB" id="2467393at2"/>
<dbReference type="Proteomes" id="UP000271031">
    <property type="component" value="Unassembled WGS sequence"/>
</dbReference>
<evidence type="ECO:0000256" key="1">
    <source>
        <dbReference type="SAM" id="Coils"/>
    </source>
</evidence>
<keyword evidence="1" id="KW-0175">Coiled coil</keyword>
<dbReference type="RefSeq" id="WP_122921074.1">
    <property type="nucleotide sequence ID" value="NZ_RHHQ01000025.1"/>
</dbReference>
<gene>
    <name evidence="2" type="ORF">EDM56_27135</name>
</gene>
<accession>A0A3M8CWB6</accession>
<sequence length="114" mass="13631">MEKKRKQESSQWTIPGVFYGEVEAMDAVQRVPAVVQQQEEWTGRAAHPVMEPEKSEEMTALVEEVALLKGTLKQLEDRLKVVQLEHKRERERLYQMVLLLKQEWERARDEHRYR</sequence>
<keyword evidence="3" id="KW-1185">Reference proteome</keyword>
<dbReference type="EMBL" id="RHHQ01000025">
    <property type="protein sequence ID" value="RNB80090.1"/>
    <property type="molecule type" value="Genomic_DNA"/>
</dbReference>
<name>A0A3M8CWB6_9BACL</name>
<dbReference type="AlphaFoldDB" id="A0A3M8CWB6"/>
<organism evidence="2 3">
    <name type="scientific">Brevibacillus fluminis</name>
    <dbReference type="NCBI Taxonomy" id="511487"/>
    <lineage>
        <taxon>Bacteria</taxon>
        <taxon>Bacillati</taxon>
        <taxon>Bacillota</taxon>
        <taxon>Bacilli</taxon>
        <taxon>Bacillales</taxon>
        <taxon>Paenibacillaceae</taxon>
        <taxon>Brevibacillus</taxon>
    </lineage>
</organism>
<feature type="coiled-coil region" evidence="1">
    <location>
        <begin position="58"/>
        <end position="92"/>
    </location>
</feature>
<evidence type="ECO:0000313" key="3">
    <source>
        <dbReference type="Proteomes" id="UP000271031"/>
    </source>
</evidence>
<proteinExistence type="predicted"/>
<reference evidence="2 3" key="1">
    <citation type="submission" date="2018-10" db="EMBL/GenBank/DDBJ databases">
        <title>Phylogenomics of Brevibacillus.</title>
        <authorList>
            <person name="Dunlap C."/>
        </authorList>
    </citation>
    <scope>NUCLEOTIDE SEQUENCE [LARGE SCALE GENOMIC DNA]</scope>
    <source>
        <strain evidence="2 3">JCM 15716</strain>
    </source>
</reference>
<evidence type="ECO:0000313" key="2">
    <source>
        <dbReference type="EMBL" id="RNB80090.1"/>
    </source>
</evidence>